<organism evidence="1 2">
    <name type="scientific">Truncatella angustata</name>
    <dbReference type="NCBI Taxonomy" id="152316"/>
    <lineage>
        <taxon>Eukaryota</taxon>
        <taxon>Fungi</taxon>
        <taxon>Dikarya</taxon>
        <taxon>Ascomycota</taxon>
        <taxon>Pezizomycotina</taxon>
        <taxon>Sordariomycetes</taxon>
        <taxon>Xylariomycetidae</taxon>
        <taxon>Amphisphaeriales</taxon>
        <taxon>Sporocadaceae</taxon>
        <taxon>Truncatella</taxon>
    </lineage>
</organism>
<dbReference type="GeneID" id="70127943"/>
<gene>
    <name evidence="1" type="ORF">BKA67DRAFT_529343</name>
</gene>
<dbReference type="AlphaFoldDB" id="A0A9P8UVX3"/>
<accession>A0A9P8UVX3</accession>
<sequence length="221" mass="25114">MCILMEERCVYSSWYGVCDSEKSHIAIAYCQGFSRMHIQEVTRPMDSIDMPLPVCNGSPVRNTGRRIYVACNGCKRRGLPATQFNVLMLEDVACASIAQVYYFTEDQISLYKGKYRWMGVHTRLNTSIDAAVVLCSWMAWVGILKGIKKEFERAWSEGEPIWMSPGVTQNVSVGMRQAIMKNDRRTFHAAYFEHSEKAQRGAVLAMGNIINNPWQPANRPT</sequence>
<dbReference type="EMBL" id="JAGPXC010000001">
    <property type="protein sequence ID" value="KAH6659168.1"/>
    <property type="molecule type" value="Genomic_DNA"/>
</dbReference>
<dbReference type="RefSeq" id="XP_045963299.1">
    <property type="nucleotide sequence ID" value="XM_046099051.1"/>
</dbReference>
<name>A0A9P8UVX3_9PEZI</name>
<evidence type="ECO:0000313" key="1">
    <source>
        <dbReference type="EMBL" id="KAH6659168.1"/>
    </source>
</evidence>
<evidence type="ECO:0000313" key="2">
    <source>
        <dbReference type="Proteomes" id="UP000758603"/>
    </source>
</evidence>
<reference evidence="1" key="1">
    <citation type="journal article" date="2021" name="Nat. Commun.">
        <title>Genetic determinants of endophytism in the Arabidopsis root mycobiome.</title>
        <authorList>
            <person name="Mesny F."/>
            <person name="Miyauchi S."/>
            <person name="Thiergart T."/>
            <person name="Pickel B."/>
            <person name="Atanasova L."/>
            <person name="Karlsson M."/>
            <person name="Huettel B."/>
            <person name="Barry K.W."/>
            <person name="Haridas S."/>
            <person name="Chen C."/>
            <person name="Bauer D."/>
            <person name="Andreopoulos W."/>
            <person name="Pangilinan J."/>
            <person name="LaButti K."/>
            <person name="Riley R."/>
            <person name="Lipzen A."/>
            <person name="Clum A."/>
            <person name="Drula E."/>
            <person name="Henrissat B."/>
            <person name="Kohler A."/>
            <person name="Grigoriev I.V."/>
            <person name="Martin F.M."/>
            <person name="Hacquard S."/>
        </authorList>
    </citation>
    <scope>NUCLEOTIDE SEQUENCE</scope>
    <source>
        <strain evidence="1">MPI-SDFR-AT-0073</strain>
    </source>
</reference>
<proteinExistence type="predicted"/>
<dbReference type="Proteomes" id="UP000758603">
    <property type="component" value="Unassembled WGS sequence"/>
</dbReference>
<comment type="caution">
    <text evidence="1">The sequence shown here is derived from an EMBL/GenBank/DDBJ whole genome shotgun (WGS) entry which is preliminary data.</text>
</comment>
<keyword evidence="2" id="KW-1185">Reference proteome</keyword>
<protein>
    <submittedName>
        <fullName evidence="1">Uncharacterized protein</fullName>
    </submittedName>
</protein>